<dbReference type="CDD" id="cd02440">
    <property type="entry name" value="AdoMet_MTases"/>
    <property type="match status" value="1"/>
</dbReference>
<sequence>MEQNELIALGLRLVQAHAVGAASLDEFSLLGRDWTQLPEVFAPHLTGSTEFFSTHLPYPVGGSLLEVGSGTGVTAVTAALSGCARVVAVDISPAAVCNSLLNAECHRVSDRVRVLESDLFGALAPDERFDAIFWNSNVIYTPAGFAGSGPGDLHGAVFDPGYVLHGRYLREGPDHLAQGGRLLLGFNSLGDTPRLTDLASGQGLRMNCLASAARHSGGTPVEFRLLEFVPRGEG</sequence>
<reference evidence="1 2" key="1">
    <citation type="journal article" date="2010" name="Genome Biol. Evol.">
        <title>The sequence of a 1.8-mb bacterial linear plasmid reveals a rich evolutionary reservoir of secondary metabolic pathways.</title>
        <authorList>
            <person name="Medema M.H."/>
            <person name="Trefzer A."/>
            <person name="Kovalchuk A."/>
            <person name="van den Berg M."/>
            <person name="Mueller U."/>
            <person name="Heijne W."/>
            <person name="Wu L."/>
            <person name="Alam M.T."/>
            <person name="Ronning C.M."/>
            <person name="Nierman W.C."/>
            <person name="Bovenberg R.A.L."/>
            <person name="Breitling R."/>
            <person name="Takano E."/>
        </authorList>
    </citation>
    <scope>NUCLEOTIDE SEQUENCE [LARGE SCALE GENOMIC DNA]</scope>
    <source>
        <strain evidence="2">ATCC 27064 / DSM 738 / JCM 4710 / NBRC 13307 / NCIMB 12785 / NRRL 3585 / VKM Ac-602</strain>
        <plasmid evidence="1">pSCL4</plasmid>
    </source>
</reference>
<dbReference type="GO" id="GO:0032259">
    <property type="term" value="P:methylation"/>
    <property type="evidence" value="ECO:0007669"/>
    <property type="project" value="UniProtKB-KW"/>
</dbReference>
<keyword evidence="2" id="KW-1185">Reference proteome</keyword>
<keyword evidence="1" id="KW-0808">Transferase</keyword>
<evidence type="ECO:0000313" key="2">
    <source>
        <dbReference type="Proteomes" id="UP000002357"/>
    </source>
</evidence>
<geneLocation type="plasmid" evidence="1 2">
    <name>pSCL4</name>
</geneLocation>
<keyword evidence="1" id="KW-0489">Methyltransferase</keyword>
<name>D5SHZ8_STRCL</name>
<dbReference type="GO" id="GO:0008168">
    <property type="term" value="F:methyltransferase activity"/>
    <property type="evidence" value="ECO:0007669"/>
    <property type="project" value="UniProtKB-KW"/>
</dbReference>
<organism evidence="1 2">
    <name type="scientific">Streptomyces clavuligerus</name>
    <dbReference type="NCBI Taxonomy" id="1901"/>
    <lineage>
        <taxon>Bacteria</taxon>
        <taxon>Bacillati</taxon>
        <taxon>Actinomycetota</taxon>
        <taxon>Actinomycetes</taxon>
        <taxon>Kitasatosporales</taxon>
        <taxon>Streptomycetaceae</taxon>
        <taxon>Streptomyces</taxon>
    </lineage>
</organism>
<dbReference type="Gene3D" id="3.40.50.150">
    <property type="entry name" value="Vaccinia Virus protein VP39"/>
    <property type="match status" value="1"/>
</dbReference>
<dbReference type="Pfam" id="PF06325">
    <property type="entry name" value="PrmA"/>
    <property type="match status" value="1"/>
</dbReference>
<protein>
    <submittedName>
        <fullName evidence="1">Methyltransferase small</fullName>
    </submittedName>
</protein>
<accession>D5SHZ8</accession>
<evidence type="ECO:0000313" key="1">
    <source>
        <dbReference type="EMBL" id="EFG03541.2"/>
    </source>
</evidence>
<gene>
    <name evidence="1" type="ORF">SCLAV_p0046</name>
</gene>
<dbReference type="RefSeq" id="WP_003962905.1">
    <property type="nucleotide sequence ID" value="NZ_CM000914.1"/>
</dbReference>
<dbReference type="OrthoDB" id="267914at2"/>
<dbReference type="SUPFAM" id="SSF53335">
    <property type="entry name" value="S-adenosyl-L-methionine-dependent methyltransferases"/>
    <property type="match status" value="1"/>
</dbReference>
<dbReference type="AlphaFoldDB" id="D5SHZ8"/>
<dbReference type="Proteomes" id="UP000002357">
    <property type="component" value="Plasmid pSCL4"/>
</dbReference>
<dbReference type="eggNOG" id="COG2890">
    <property type="taxonomic scope" value="Bacteria"/>
</dbReference>
<proteinExistence type="predicted"/>
<dbReference type="InterPro" id="IPR029063">
    <property type="entry name" value="SAM-dependent_MTases_sf"/>
</dbReference>
<keyword evidence="1" id="KW-0614">Plasmid</keyword>
<dbReference type="GeneID" id="93733305"/>
<dbReference type="EMBL" id="CM000914">
    <property type="protein sequence ID" value="EFG03541.2"/>
    <property type="molecule type" value="Genomic_DNA"/>
</dbReference>